<organism evidence="4 5">
    <name type="scientific">Colletotrichum kahawae</name>
    <name type="common">Coffee berry disease fungus</name>
    <dbReference type="NCBI Taxonomy" id="34407"/>
    <lineage>
        <taxon>Eukaryota</taxon>
        <taxon>Fungi</taxon>
        <taxon>Dikarya</taxon>
        <taxon>Ascomycota</taxon>
        <taxon>Pezizomycotina</taxon>
        <taxon>Sordariomycetes</taxon>
        <taxon>Hypocreomycetidae</taxon>
        <taxon>Glomerellales</taxon>
        <taxon>Glomerellaceae</taxon>
        <taxon>Colletotrichum</taxon>
        <taxon>Colletotrichum gloeosporioides species complex</taxon>
    </lineage>
</organism>
<dbReference type="InterPro" id="IPR020843">
    <property type="entry name" value="ER"/>
</dbReference>
<dbReference type="Pfam" id="PF08240">
    <property type="entry name" value="ADH_N"/>
    <property type="match status" value="1"/>
</dbReference>
<dbReference type="InterPro" id="IPR013154">
    <property type="entry name" value="ADH-like_N"/>
</dbReference>
<dbReference type="SMART" id="SM00829">
    <property type="entry name" value="PKS_ER"/>
    <property type="match status" value="1"/>
</dbReference>
<dbReference type="EMBL" id="VYYT01000013">
    <property type="protein sequence ID" value="KAK2778261.1"/>
    <property type="molecule type" value="Genomic_DNA"/>
</dbReference>
<evidence type="ECO:0000259" key="3">
    <source>
        <dbReference type="SMART" id="SM00829"/>
    </source>
</evidence>
<dbReference type="InterPro" id="IPR011032">
    <property type="entry name" value="GroES-like_sf"/>
</dbReference>
<name>A0AAD9YSJ0_COLKA</name>
<dbReference type="InterPro" id="IPR013149">
    <property type="entry name" value="ADH-like_C"/>
</dbReference>
<dbReference type="GO" id="GO:0016651">
    <property type="term" value="F:oxidoreductase activity, acting on NAD(P)H"/>
    <property type="evidence" value="ECO:0007669"/>
    <property type="project" value="InterPro"/>
</dbReference>
<dbReference type="SUPFAM" id="SSF50129">
    <property type="entry name" value="GroES-like"/>
    <property type="match status" value="1"/>
</dbReference>
<comment type="caution">
    <text evidence="4">The sequence shown here is derived from an EMBL/GenBank/DDBJ whole genome shotgun (WGS) entry which is preliminary data.</text>
</comment>
<sequence length="369" mass="39674">MAQNQAVKTVVDAPVPKLPADDYILVKTTAVAINPTDWKHVDLADKAGCVSIWVGCDYAGIVEEVGSGVTKDFKKGDRICGPVNGSNALREIDGAFAKYIAVKGDLQIKTPDNITDEEAATLGIAVTTVVRPSLQHPSLPCDPSTYTHKNQGQGLYQTLKLPLPSSPAKEPKTILIYGGSTAMGISGIQYAKLSGYNVITTASPHNFDYLKELGASAVFDYKSPTVSEDIRKHTGDGLTLAWDCQSTDESAALVAGALSSSKPSLIGTLLPVDKKKVQEINLNADVQMSLYYTVFGEEFGYFGKRDAVPENYEFGKRFWELSRELLAEGKLKPIRVIKNRGGSGLDGVIVGLKELKEGKVSAGKLVYTI</sequence>
<dbReference type="Gene3D" id="3.40.50.720">
    <property type="entry name" value="NAD(P)-binding Rossmann-like Domain"/>
    <property type="match status" value="1"/>
</dbReference>
<dbReference type="Gene3D" id="3.90.180.10">
    <property type="entry name" value="Medium-chain alcohol dehydrogenases, catalytic domain"/>
    <property type="match status" value="1"/>
</dbReference>
<dbReference type="PANTHER" id="PTHR45348">
    <property type="entry name" value="HYPOTHETICAL OXIDOREDUCTASE (EUROFUNG)"/>
    <property type="match status" value="1"/>
</dbReference>
<feature type="domain" description="Enoyl reductase (ER)" evidence="3">
    <location>
        <begin position="2"/>
        <end position="367"/>
    </location>
</feature>
<dbReference type="InterPro" id="IPR036291">
    <property type="entry name" value="NAD(P)-bd_dom_sf"/>
</dbReference>
<comment type="similarity">
    <text evidence="1">Belongs to the zinc-containing alcohol dehydrogenase family.</text>
</comment>
<keyword evidence="2" id="KW-0560">Oxidoreductase</keyword>
<reference evidence="4" key="1">
    <citation type="submission" date="2023-02" db="EMBL/GenBank/DDBJ databases">
        <title>Colletotrichum kahawae CIFC_Que2 genome sequencing and assembly.</title>
        <authorList>
            <person name="Baroncelli R."/>
        </authorList>
    </citation>
    <scope>NUCLEOTIDE SEQUENCE</scope>
    <source>
        <strain evidence="4">CIFC_Que2</strain>
    </source>
</reference>
<gene>
    <name evidence="4" type="ORF">CKAH01_03217</name>
</gene>
<protein>
    <submittedName>
        <fullName evidence="4">Zinc-binding oxidoreductase</fullName>
    </submittedName>
</protein>
<keyword evidence="5" id="KW-1185">Reference proteome</keyword>
<accession>A0AAD9YSJ0</accession>
<evidence type="ECO:0000256" key="2">
    <source>
        <dbReference type="ARBA" id="ARBA00023002"/>
    </source>
</evidence>
<evidence type="ECO:0000313" key="4">
    <source>
        <dbReference type="EMBL" id="KAK2778261.1"/>
    </source>
</evidence>
<dbReference type="Proteomes" id="UP001281614">
    <property type="component" value="Unassembled WGS sequence"/>
</dbReference>
<dbReference type="Pfam" id="PF00107">
    <property type="entry name" value="ADH_zinc_N"/>
    <property type="match status" value="1"/>
</dbReference>
<dbReference type="SUPFAM" id="SSF51735">
    <property type="entry name" value="NAD(P)-binding Rossmann-fold domains"/>
    <property type="match status" value="1"/>
</dbReference>
<proteinExistence type="inferred from homology"/>
<evidence type="ECO:0000313" key="5">
    <source>
        <dbReference type="Proteomes" id="UP001281614"/>
    </source>
</evidence>
<dbReference type="AlphaFoldDB" id="A0AAD9YSJ0"/>
<evidence type="ECO:0000256" key="1">
    <source>
        <dbReference type="ARBA" id="ARBA00008072"/>
    </source>
</evidence>
<dbReference type="CDD" id="cd08249">
    <property type="entry name" value="enoyl_reductase_like"/>
    <property type="match status" value="1"/>
</dbReference>
<dbReference type="InterPro" id="IPR047122">
    <property type="entry name" value="Trans-enoyl_RdTase-like"/>
</dbReference>
<dbReference type="PANTHER" id="PTHR45348:SF2">
    <property type="entry name" value="ZINC-TYPE ALCOHOL DEHYDROGENASE-LIKE PROTEIN C2E1P3.01"/>
    <property type="match status" value="1"/>
</dbReference>